<dbReference type="GO" id="GO:0007229">
    <property type="term" value="P:integrin-mediated signaling pathway"/>
    <property type="evidence" value="ECO:0007669"/>
    <property type="project" value="InterPro"/>
</dbReference>
<dbReference type="FunCoup" id="A0A7M7G2S7">
    <property type="interactions" value="305"/>
</dbReference>
<dbReference type="SMART" id="SM00295">
    <property type="entry name" value="B41"/>
    <property type="match status" value="1"/>
</dbReference>
<dbReference type="Proteomes" id="UP000002358">
    <property type="component" value="Chromosome 2"/>
</dbReference>
<accession>A0A7M7G2S7</accession>
<dbReference type="PROSITE" id="PS50003">
    <property type="entry name" value="PH_DOMAIN"/>
    <property type="match status" value="1"/>
</dbReference>
<dbReference type="AlphaFoldDB" id="A0A7M7G2S7"/>
<dbReference type="CDD" id="cd01237">
    <property type="entry name" value="PH_fermitin"/>
    <property type="match status" value="1"/>
</dbReference>
<dbReference type="CDD" id="cd14473">
    <property type="entry name" value="FERM_B-lobe"/>
    <property type="match status" value="1"/>
</dbReference>
<dbReference type="GO" id="GO:0030055">
    <property type="term" value="C:cell-substrate junction"/>
    <property type="evidence" value="ECO:0007669"/>
    <property type="project" value="TreeGrafter"/>
</dbReference>
<dbReference type="InterPro" id="IPR014352">
    <property type="entry name" value="FERM/acyl-CoA-bd_prot_sf"/>
</dbReference>
<dbReference type="InParanoid" id="A0A7M7G2S7"/>
<dbReference type="Pfam" id="PF18124">
    <property type="entry name" value="Kindlin_2_N"/>
    <property type="match status" value="1"/>
</dbReference>
<dbReference type="InterPro" id="IPR011993">
    <property type="entry name" value="PH-like_dom_sf"/>
</dbReference>
<sequence length="714" mass="80660">MSGRIYTDGHEIDGSWVLRVYVTDLNVERSLRVKGELHIGGVMLRLVDDLDIAMDWSDHALWWPAKNHWLTRTRSTLDQYGVAADAILHFTPMHKTLRVQLPDMRYLDCRVDFSVKTFNAVINLCKELGIRHPEELSFCKPLEPSHLKHNHKDMPSRKKLEGQRNGFHAPADTNTFIAASQSPRGSTGSLEQSGQAFMCGPVTPIGSPVAQHTGTWKRNNNALGFGSTGSFNANNSSMSLEALNGGLSELLVQSPAAPPPDLRSKLLRPRSLLEKARMNVAWLDSSLSIMEQQIREFDTLRLRFKFYSFYDLNPKTDAARINMIYEQAKWQLLAEEIDCTEEEMLVFAALQVQVNLQAGLPQKSLGESNGAANGSPAEDDIDAALTDLQVSLEGSNLGSGPSDITQVPELCDYLRFFKPKRFTLKAFKRYWFTCRDLQLRLYKSREDAAGSEGPAHLVNLRGCEVTPDLHLSQARYGIRLEVPSAEGMTEMWIRCDNEQQYAKWMAACRLAAKGRTLADASYESEVNGIIAFLQLQRPAPAPAINPNSLGDIVPEDYVAPRFAKKFKGKLIQRILEAHANVKDLPLIEAKLNYIKAWQSLPEYGISLFVVRFTGKSKDELLGIASNRLMRMDLHSGDHIKTWRYNTMKAWNVNWEVKHMMVQFEEENIIFECQSADCKVLHEFIGGYIFLSMRSKEANQTLNEEMFHKLTGGWD</sequence>
<dbReference type="InterPro" id="IPR035963">
    <property type="entry name" value="FERM_2"/>
</dbReference>
<dbReference type="InterPro" id="IPR019749">
    <property type="entry name" value="Band_41_domain"/>
</dbReference>
<dbReference type="RefSeq" id="XP_001600559.3">
    <property type="nucleotide sequence ID" value="XM_001600509.6"/>
</dbReference>
<feature type="compositionally biased region" description="Basic and acidic residues" evidence="3">
    <location>
        <begin position="152"/>
        <end position="162"/>
    </location>
</feature>
<dbReference type="SUPFAM" id="SSF47031">
    <property type="entry name" value="Second domain of FERM"/>
    <property type="match status" value="1"/>
</dbReference>
<dbReference type="Gene3D" id="2.30.29.30">
    <property type="entry name" value="Pleckstrin-homology domain (PH domain)/Phosphotyrosine-binding domain (PTB)"/>
    <property type="match status" value="2"/>
</dbReference>
<dbReference type="GO" id="GO:0048731">
    <property type="term" value="P:system development"/>
    <property type="evidence" value="ECO:0007669"/>
    <property type="project" value="UniProtKB-ARBA"/>
</dbReference>
<evidence type="ECO:0000259" key="4">
    <source>
        <dbReference type="PROSITE" id="PS50003"/>
    </source>
</evidence>
<dbReference type="GO" id="GO:0005178">
    <property type="term" value="F:integrin binding"/>
    <property type="evidence" value="ECO:0007669"/>
    <property type="project" value="TreeGrafter"/>
</dbReference>
<dbReference type="SMR" id="A0A7M7G2S7"/>
<dbReference type="GO" id="GO:0007160">
    <property type="term" value="P:cell-matrix adhesion"/>
    <property type="evidence" value="ECO:0007669"/>
    <property type="project" value="TreeGrafter"/>
</dbReference>
<evidence type="ECO:0000256" key="2">
    <source>
        <dbReference type="ARBA" id="ARBA00022889"/>
    </source>
</evidence>
<dbReference type="InterPro" id="IPR019748">
    <property type="entry name" value="FERM_central"/>
</dbReference>
<dbReference type="GO" id="GO:0048513">
    <property type="term" value="P:animal organ development"/>
    <property type="evidence" value="ECO:0007669"/>
    <property type="project" value="UniProtKB-ARBA"/>
</dbReference>
<dbReference type="Pfam" id="PF00373">
    <property type="entry name" value="FERM_M"/>
    <property type="match status" value="1"/>
</dbReference>
<dbReference type="CDD" id="cd17095">
    <property type="entry name" value="FERM_F0_kindlins"/>
    <property type="match status" value="1"/>
</dbReference>
<dbReference type="Gene3D" id="3.10.20.90">
    <property type="entry name" value="Phosphatidylinositol 3-kinase Catalytic Subunit, Chain A, domain 1"/>
    <property type="match status" value="2"/>
</dbReference>
<evidence type="ECO:0000256" key="3">
    <source>
        <dbReference type="SAM" id="MobiDB-lite"/>
    </source>
</evidence>
<evidence type="ECO:0000256" key="1">
    <source>
        <dbReference type="ARBA" id="ARBA00008052"/>
    </source>
</evidence>
<keyword evidence="6" id="KW-1185">Reference proteome</keyword>
<dbReference type="InterPro" id="IPR037843">
    <property type="entry name" value="Kindlin/fermitin"/>
</dbReference>
<name>A0A7M7G2S7_NASVI</name>
<dbReference type="KEGG" id="nvi:100115990"/>
<dbReference type="PANTHER" id="PTHR16160">
    <property type="entry name" value="FERMITIN 2-RELATED"/>
    <property type="match status" value="1"/>
</dbReference>
<dbReference type="CDD" id="cd17096">
    <property type="entry name" value="FERM_F1_kindlins"/>
    <property type="match status" value="1"/>
</dbReference>
<dbReference type="InterPro" id="IPR001849">
    <property type="entry name" value="PH_domain"/>
</dbReference>
<dbReference type="GeneID" id="100115990"/>
<evidence type="ECO:0000313" key="5">
    <source>
        <dbReference type="EnsemblMetazoa" id="XP_001600559"/>
    </source>
</evidence>
<dbReference type="OrthoDB" id="10057618at2759"/>
<dbReference type="PANTHER" id="PTHR16160:SF13">
    <property type="entry name" value="FERMITIN 2-RELATED"/>
    <property type="match status" value="1"/>
</dbReference>
<evidence type="ECO:0000313" key="6">
    <source>
        <dbReference type="Proteomes" id="UP000002358"/>
    </source>
</evidence>
<dbReference type="Pfam" id="PF00169">
    <property type="entry name" value="PH"/>
    <property type="match status" value="1"/>
</dbReference>
<reference evidence="5" key="1">
    <citation type="submission" date="2021-01" db="UniProtKB">
        <authorList>
            <consortium name="EnsemblMetazoa"/>
        </authorList>
    </citation>
    <scope>IDENTIFICATION</scope>
</reference>
<dbReference type="SUPFAM" id="SSF50729">
    <property type="entry name" value="PH domain-like"/>
    <property type="match status" value="2"/>
</dbReference>
<protein>
    <recommendedName>
        <fullName evidence="4">PH domain-containing protein</fullName>
    </recommendedName>
</protein>
<dbReference type="EnsemblMetazoa" id="XM_001600509">
    <property type="protein sequence ID" value="XP_001600559"/>
    <property type="gene ID" value="LOC100115990"/>
</dbReference>
<comment type="similarity">
    <text evidence="1">Belongs to the kindlin family.</text>
</comment>
<proteinExistence type="inferred from homology"/>
<feature type="domain" description="PH" evidence="4">
    <location>
        <begin position="407"/>
        <end position="513"/>
    </location>
</feature>
<dbReference type="SMART" id="SM00233">
    <property type="entry name" value="PH"/>
    <property type="match status" value="1"/>
</dbReference>
<dbReference type="PROSITE" id="PS00661">
    <property type="entry name" value="FERM_2"/>
    <property type="match status" value="1"/>
</dbReference>
<dbReference type="CDD" id="cd13205">
    <property type="entry name" value="FERM_C_fermitin"/>
    <property type="match status" value="1"/>
</dbReference>
<feature type="region of interest" description="Disordered" evidence="3">
    <location>
        <begin position="147"/>
        <end position="167"/>
    </location>
</feature>
<dbReference type="InterPro" id="IPR040790">
    <property type="entry name" value="Kindlin_2_N"/>
</dbReference>
<keyword evidence="2" id="KW-0130">Cell adhesion</keyword>
<dbReference type="Gene3D" id="1.20.80.10">
    <property type="match status" value="1"/>
</dbReference>
<dbReference type="InterPro" id="IPR019747">
    <property type="entry name" value="FERM_CS"/>
</dbReference>
<dbReference type="InterPro" id="IPR037837">
    <property type="entry name" value="PH_Kindlin/fermitin"/>
</dbReference>
<organism evidence="5 6">
    <name type="scientific">Nasonia vitripennis</name>
    <name type="common">Parasitic wasp</name>
    <dbReference type="NCBI Taxonomy" id="7425"/>
    <lineage>
        <taxon>Eukaryota</taxon>
        <taxon>Metazoa</taxon>
        <taxon>Ecdysozoa</taxon>
        <taxon>Arthropoda</taxon>
        <taxon>Hexapoda</taxon>
        <taxon>Insecta</taxon>
        <taxon>Pterygota</taxon>
        <taxon>Neoptera</taxon>
        <taxon>Endopterygota</taxon>
        <taxon>Hymenoptera</taxon>
        <taxon>Apocrita</taxon>
        <taxon>Proctotrupomorpha</taxon>
        <taxon>Chalcidoidea</taxon>
        <taxon>Pteromalidae</taxon>
        <taxon>Pteromalinae</taxon>
        <taxon>Nasonia</taxon>
    </lineage>
</organism>